<evidence type="ECO:0000256" key="2">
    <source>
        <dbReference type="ARBA" id="ARBA00022723"/>
    </source>
</evidence>
<dbReference type="GO" id="GO:0006310">
    <property type="term" value="P:DNA recombination"/>
    <property type="evidence" value="ECO:0007669"/>
    <property type="project" value="UniProtKB-KW"/>
</dbReference>
<dbReference type="InterPro" id="IPR039537">
    <property type="entry name" value="Retrotran_Ty1/copia-like"/>
</dbReference>
<evidence type="ECO:0000256" key="9">
    <source>
        <dbReference type="ARBA" id="ARBA00023172"/>
    </source>
</evidence>
<accession>A0A371ESR0</accession>
<keyword evidence="11" id="KW-1185">Reference proteome</keyword>
<evidence type="ECO:0000313" key="11">
    <source>
        <dbReference type="Proteomes" id="UP000257109"/>
    </source>
</evidence>
<comment type="caution">
    <text evidence="10">The sequence shown here is derived from an EMBL/GenBank/DDBJ whole genome shotgun (WGS) entry which is preliminary data.</text>
</comment>
<dbReference type="GO" id="GO:0015074">
    <property type="term" value="P:DNA integration"/>
    <property type="evidence" value="ECO:0007669"/>
    <property type="project" value="UniProtKB-KW"/>
</dbReference>
<dbReference type="EMBL" id="QJKJ01012263">
    <property type="protein sequence ID" value="RDX69098.1"/>
    <property type="molecule type" value="Genomic_DNA"/>
</dbReference>
<keyword evidence="9" id="KW-0233">DNA recombination</keyword>
<evidence type="ECO:0000256" key="8">
    <source>
        <dbReference type="ARBA" id="ARBA00022932"/>
    </source>
</evidence>
<keyword evidence="8" id="KW-0239">DNA-directed DNA polymerase</keyword>
<proteinExistence type="predicted"/>
<keyword evidence="1" id="KW-0540">Nuclease</keyword>
<dbReference type="Proteomes" id="UP000257109">
    <property type="component" value="Unassembled WGS sequence"/>
</dbReference>
<reference evidence="10" key="1">
    <citation type="submission" date="2018-05" db="EMBL/GenBank/DDBJ databases">
        <title>Draft genome of Mucuna pruriens seed.</title>
        <authorList>
            <person name="Nnadi N.E."/>
            <person name="Vos R."/>
            <person name="Hasami M.H."/>
            <person name="Devisetty U.K."/>
            <person name="Aguiy J.C."/>
        </authorList>
    </citation>
    <scope>NUCLEOTIDE SEQUENCE [LARGE SCALE GENOMIC DNA]</scope>
    <source>
        <strain evidence="10">JCA_2017</strain>
    </source>
</reference>
<keyword evidence="7" id="KW-0695">RNA-directed DNA polymerase</keyword>
<dbReference type="InterPro" id="IPR012337">
    <property type="entry name" value="RNaseH-like_sf"/>
</dbReference>
<keyword evidence="3" id="KW-0255">Endonuclease</keyword>
<dbReference type="OrthoDB" id="1750639at2759"/>
<evidence type="ECO:0008006" key="12">
    <source>
        <dbReference type="Google" id="ProtNLM"/>
    </source>
</evidence>
<keyword evidence="5" id="KW-0460">Magnesium</keyword>
<dbReference type="GO" id="GO:0003887">
    <property type="term" value="F:DNA-directed DNA polymerase activity"/>
    <property type="evidence" value="ECO:0007669"/>
    <property type="project" value="UniProtKB-KW"/>
</dbReference>
<dbReference type="SUPFAM" id="SSF53098">
    <property type="entry name" value="Ribonuclease H-like"/>
    <property type="match status" value="1"/>
</dbReference>
<dbReference type="GO" id="GO:0046872">
    <property type="term" value="F:metal ion binding"/>
    <property type="evidence" value="ECO:0007669"/>
    <property type="project" value="UniProtKB-KW"/>
</dbReference>
<dbReference type="PANTHER" id="PTHR42648:SF11">
    <property type="entry name" value="TRANSPOSON TY4-P GAG-POL POLYPROTEIN"/>
    <property type="match status" value="1"/>
</dbReference>
<evidence type="ECO:0000256" key="4">
    <source>
        <dbReference type="ARBA" id="ARBA00022801"/>
    </source>
</evidence>
<keyword evidence="4" id="KW-0378">Hydrolase</keyword>
<evidence type="ECO:0000256" key="6">
    <source>
        <dbReference type="ARBA" id="ARBA00022908"/>
    </source>
</evidence>
<keyword evidence="8" id="KW-0808">Transferase</keyword>
<evidence type="ECO:0000313" key="10">
    <source>
        <dbReference type="EMBL" id="RDX69098.1"/>
    </source>
</evidence>
<name>A0A371ESR0_MUCPR</name>
<dbReference type="GO" id="GO:0016787">
    <property type="term" value="F:hydrolase activity"/>
    <property type="evidence" value="ECO:0007669"/>
    <property type="project" value="UniProtKB-KW"/>
</dbReference>
<keyword evidence="6" id="KW-0229">DNA integration</keyword>
<dbReference type="AlphaFoldDB" id="A0A371ESR0"/>
<evidence type="ECO:0000256" key="3">
    <source>
        <dbReference type="ARBA" id="ARBA00022759"/>
    </source>
</evidence>
<dbReference type="PANTHER" id="PTHR42648">
    <property type="entry name" value="TRANSPOSASE, PUTATIVE-RELATED"/>
    <property type="match status" value="1"/>
</dbReference>
<organism evidence="10 11">
    <name type="scientific">Mucuna pruriens</name>
    <name type="common">Velvet bean</name>
    <name type="synonym">Dolichos pruriens</name>
    <dbReference type="NCBI Taxonomy" id="157652"/>
    <lineage>
        <taxon>Eukaryota</taxon>
        <taxon>Viridiplantae</taxon>
        <taxon>Streptophyta</taxon>
        <taxon>Embryophyta</taxon>
        <taxon>Tracheophyta</taxon>
        <taxon>Spermatophyta</taxon>
        <taxon>Magnoliopsida</taxon>
        <taxon>eudicotyledons</taxon>
        <taxon>Gunneridae</taxon>
        <taxon>Pentapetalae</taxon>
        <taxon>rosids</taxon>
        <taxon>fabids</taxon>
        <taxon>Fabales</taxon>
        <taxon>Fabaceae</taxon>
        <taxon>Papilionoideae</taxon>
        <taxon>50 kb inversion clade</taxon>
        <taxon>NPAAA clade</taxon>
        <taxon>indigoferoid/millettioid clade</taxon>
        <taxon>Phaseoleae</taxon>
        <taxon>Mucuna</taxon>
    </lineage>
</organism>
<sequence>MYPKSIMAKSTTPTSLTSFMSIKALSENLTLHILHNKMRKNCTIREMARSMLKEKGIPNIFWVEAVYTTVYIFNRYLTSAVQDNTFIEAWSGQKS</sequence>
<evidence type="ECO:0000256" key="5">
    <source>
        <dbReference type="ARBA" id="ARBA00022842"/>
    </source>
</evidence>
<feature type="non-terminal residue" evidence="10">
    <location>
        <position position="1"/>
    </location>
</feature>
<evidence type="ECO:0000256" key="1">
    <source>
        <dbReference type="ARBA" id="ARBA00022722"/>
    </source>
</evidence>
<evidence type="ECO:0000256" key="7">
    <source>
        <dbReference type="ARBA" id="ARBA00022918"/>
    </source>
</evidence>
<dbReference type="GO" id="GO:0004519">
    <property type="term" value="F:endonuclease activity"/>
    <property type="evidence" value="ECO:0007669"/>
    <property type="project" value="UniProtKB-KW"/>
</dbReference>
<dbReference type="GO" id="GO:0003964">
    <property type="term" value="F:RNA-directed DNA polymerase activity"/>
    <property type="evidence" value="ECO:0007669"/>
    <property type="project" value="UniProtKB-KW"/>
</dbReference>
<gene>
    <name evidence="10" type="ORF">CR513_51844</name>
</gene>
<protein>
    <recommendedName>
        <fullName evidence="12">Copia protein</fullName>
    </recommendedName>
</protein>
<keyword evidence="2" id="KW-0479">Metal-binding</keyword>
<keyword evidence="8" id="KW-0548">Nucleotidyltransferase</keyword>